<proteinExistence type="predicted"/>
<evidence type="ECO:0000259" key="1">
    <source>
        <dbReference type="Pfam" id="PF01882"/>
    </source>
</evidence>
<evidence type="ECO:0000313" key="2">
    <source>
        <dbReference type="EMBL" id="SHJ15422.1"/>
    </source>
</evidence>
<dbReference type="EMBL" id="FQZO01000003">
    <property type="protein sequence ID" value="SHJ15422.1"/>
    <property type="molecule type" value="Genomic_DNA"/>
</dbReference>
<protein>
    <submittedName>
        <fullName evidence="2">Uncharacterized conserved protein, DUF58 family, contains vWF domain</fullName>
    </submittedName>
</protein>
<evidence type="ECO:0000313" key="3">
    <source>
        <dbReference type="Proteomes" id="UP000184080"/>
    </source>
</evidence>
<keyword evidence="3" id="KW-1185">Reference proteome</keyword>
<dbReference type="RefSeq" id="WP_073006641.1">
    <property type="nucleotide sequence ID" value="NZ_FQZO01000003.1"/>
</dbReference>
<dbReference type="OrthoDB" id="9789943at2"/>
<dbReference type="Proteomes" id="UP000184080">
    <property type="component" value="Unassembled WGS sequence"/>
</dbReference>
<dbReference type="Pfam" id="PF01882">
    <property type="entry name" value="DUF58"/>
    <property type="match status" value="1"/>
</dbReference>
<feature type="domain" description="DUF58" evidence="1">
    <location>
        <begin position="183"/>
        <end position="359"/>
    </location>
</feature>
<dbReference type="PANTHER" id="PTHR34351:SF2">
    <property type="entry name" value="DUF58 DOMAIN-CONTAINING PROTEIN"/>
    <property type="match status" value="1"/>
</dbReference>
<dbReference type="STRING" id="1121298.SAMN05444401_2311"/>
<name>A0A1M6GZS8_9CLOT</name>
<gene>
    <name evidence="2" type="ORF">SAMN05444401_2311</name>
</gene>
<dbReference type="InterPro" id="IPR002881">
    <property type="entry name" value="DUF58"/>
</dbReference>
<dbReference type="AlphaFoldDB" id="A0A1M6GZS8"/>
<dbReference type="PANTHER" id="PTHR34351">
    <property type="entry name" value="SLR1927 PROTEIN-RELATED"/>
    <property type="match status" value="1"/>
</dbReference>
<accession>A0A1M6GZS8</accession>
<sequence>MKNYIIFILLLIGAYTVAVYYRKIAFRSLMAKRSLSKNKLFPGEVFKISIHLENRKSIPVSFLNVEELMPREVQKKFTNFSENRGELVSYNENYAIGARERVKRSYEAFINKRGVYFLRNIDISIVDFLGINKEVKQVEDFLEIVVYPKLKSFSQKDIASNSILGDLTVKRWIYKDPIFVKGIREYTSSDRMKDIHWNSSLKGGRMMVKDYDYTSDKEAVLVINVQFTRPFWNGIRDEYVNKSCEIAASLAESFLNQGVAVGVWSNAHIISHNGDLMDKILPSLNNMNNILEFCGRIDNTPRHDFYDYFKENIKFLNTNAVYVIITGYLPEDVQDILKTSARRGYTIKLIDISKNNAIPELPGIEKLNVREEF</sequence>
<reference evidence="2 3" key="1">
    <citation type="submission" date="2016-11" db="EMBL/GenBank/DDBJ databases">
        <authorList>
            <person name="Jaros S."/>
            <person name="Januszkiewicz K."/>
            <person name="Wedrychowicz H."/>
        </authorList>
    </citation>
    <scope>NUCLEOTIDE SEQUENCE [LARGE SCALE GENOMIC DNA]</scope>
    <source>
        <strain evidence="2 3">DSM 21864</strain>
    </source>
</reference>
<organism evidence="2 3">
    <name type="scientific">Clostridium amylolyticum</name>
    <dbReference type="NCBI Taxonomy" id="1121298"/>
    <lineage>
        <taxon>Bacteria</taxon>
        <taxon>Bacillati</taxon>
        <taxon>Bacillota</taxon>
        <taxon>Clostridia</taxon>
        <taxon>Eubacteriales</taxon>
        <taxon>Clostridiaceae</taxon>
        <taxon>Clostridium</taxon>
    </lineage>
</organism>